<dbReference type="EMBL" id="JAZAVJ010000027">
    <property type="protein sequence ID" value="KAK7420778.1"/>
    <property type="molecule type" value="Genomic_DNA"/>
</dbReference>
<comment type="caution">
    <text evidence="2">The sequence shown here is derived from an EMBL/GenBank/DDBJ whole genome shotgun (WGS) entry which is preliminary data.</text>
</comment>
<gene>
    <name evidence="2" type="ORF">QQX98_002582</name>
</gene>
<dbReference type="PANTHER" id="PTHR32487:SF8">
    <property type="entry name" value="NAD-DEPENDENT EPIMERASE_DEHYDRATASE DOMAIN-CONTAINING PROTEIN"/>
    <property type="match status" value="1"/>
</dbReference>
<name>A0ABR1HHX8_9HYPO</name>
<accession>A0ABR1HHX8</accession>
<feature type="domain" description="PRISE-like Rossmann-fold" evidence="1">
    <location>
        <begin position="17"/>
        <end position="145"/>
    </location>
</feature>
<dbReference type="Pfam" id="PF22917">
    <property type="entry name" value="PRISE"/>
    <property type="match status" value="1"/>
</dbReference>
<reference evidence="2 3" key="1">
    <citation type="journal article" date="2025" name="Microbiol. Resour. Announc.">
        <title>Draft genome sequences for Neonectria magnoliae and Neonectria punicea, canker pathogens of Liriodendron tulipifera and Acer saccharum in West Virginia.</title>
        <authorList>
            <person name="Petronek H.M."/>
            <person name="Kasson M.T."/>
            <person name="Metheny A.M."/>
            <person name="Stauder C.M."/>
            <person name="Lovett B."/>
            <person name="Lynch S.C."/>
            <person name="Garnas J.R."/>
            <person name="Kasson L.R."/>
            <person name="Stajich J.E."/>
        </authorList>
    </citation>
    <scope>NUCLEOTIDE SEQUENCE [LARGE SCALE GENOMIC DNA]</scope>
    <source>
        <strain evidence="2 3">NRRL 64653</strain>
    </source>
</reference>
<keyword evidence="3" id="KW-1185">Reference proteome</keyword>
<dbReference type="InterPro" id="IPR055222">
    <property type="entry name" value="PRISE-like_Rossmann-fold"/>
</dbReference>
<dbReference type="Gene3D" id="3.40.50.720">
    <property type="entry name" value="NAD(P)-binding Rossmann-like Domain"/>
    <property type="match status" value="1"/>
</dbReference>
<protein>
    <recommendedName>
        <fullName evidence="1">PRISE-like Rossmann-fold domain-containing protein</fullName>
    </recommendedName>
</protein>
<evidence type="ECO:0000313" key="3">
    <source>
        <dbReference type="Proteomes" id="UP001498476"/>
    </source>
</evidence>
<organism evidence="2 3">
    <name type="scientific">Neonectria punicea</name>
    <dbReference type="NCBI Taxonomy" id="979145"/>
    <lineage>
        <taxon>Eukaryota</taxon>
        <taxon>Fungi</taxon>
        <taxon>Dikarya</taxon>
        <taxon>Ascomycota</taxon>
        <taxon>Pezizomycotina</taxon>
        <taxon>Sordariomycetes</taxon>
        <taxon>Hypocreomycetidae</taxon>
        <taxon>Hypocreales</taxon>
        <taxon>Nectriaceae</taxon>
        <taxon>Neonectria</taxon>
    </lineage>
</organism>
<evidence type="ECO:0000259" key="1">
    <source>
        <dbReference type="Pfam" id="PF22917"/>
    </source>
</evidence>
<dbReference type="Proteomes" id="UP001498476">
    <property type="component" value="Unassembled WGS sequence"/>
</dbReference>
<dbReference type="PANTHER" id="PTHR32487">
    <property type="entry name" value="3-OXO-DELTA(4,5)-STEROID 5-BETA-REDUCTASE"/>
    <property type="match status" value="1"/>
</dbReference>
<proteinExistence type="predicted"/>
<sequence length="176" mass="19841">MAAENENIALIFGASGLDLTSQVSTCEKLETIPHIRDVTHVYFVAYTGHGGSPRDVVEVNSAILENALLAVSRLCSEMRFFTLQTGGKGYGAAGHPFPPAPWKEDLPRLPEPFASDIFYYAQYDIVAKHAARKSWKWSEIRPSYLVRTWTAFHLSLWYLANRHTLISQDLFRILTP</sequence>
<evidence type="ECO:0000313" key="2">
    <source>
        <dbReference type="EMBL" id="KAK7420778.1"/>
    </source>
</evidence>